<gene>
    <name evidence="1" type="ordered locus">FsymDg_4019</name>
</gene>
<reference evidence="1 2" key="1">
    <citation type="submission" date="2011-05" db="EMBL/GenBank/DDBJ databases">
        <title>Complete sequence of chromosome of Frankia symbiont of Datisca glomerata.</title>
        <authorList>
            <consortium name="US DOE Joint Genome Institute"/>
            <person name="Lucas S."/>
            <person name="Han J."/>
            <person name="Lapidus A."/>
            <person name="Cheng J.-F."/>
            <person name="Goodwin L."/>
            <person name="Pitluck S."/>
            <person name="Peters L."/>
            <person name="Mikhailova N."/>
            <person name="Chertkov O."/>
            <person name="Teshima H."/>
            <person name="Han C."/>
            <person name="Tapia R."/>
            <person name="Land M."/>
            <person name="Hauser L."/>
            <person name="Kyrpides N."/>
            <person name="Ivanova N."/>
            <person name="Pagani I."/>
            <person name="Berry A."/>
            <person name="Pawlowski K."/>
            <person name="Persson T."/>
            <person name="Vanden Heuvel B."/>
            <person name="Benson D."/>
            <person name="Woyke T."/>
        </authorList>
    </citation>
    <scope>NUCLEOTIDE SEQUENCE [LARGE SCALE GENOMIC DNA]</scope>
    <source>
        <strain evidence="2">4085684</strain>
    </source>
</reference>
<dbReference type="AlphaFoldDB" id="F8AVI7"/>
<dbReference type="Proteomes" id="UP000001549">
    <property type="component" value="Chromosome"/>
</dbReference>
<sequence length="51" mass="5525">MTDFGSDLPWDGFTPVGHTSADFATLVDFGLVARLHVDLLRVASAVCPRHI</sequence>
<dbReference type="InterPro" id="IPR049979">
    <property type="entry name" value="Cys_resp_CS_actino"/>
</dbReference>
<dbReference type="KEGG" id="fsy:FsymDg_4019"/>
<dbReference type="HOGENOM" id="CLU_3099099_0_0_11"/>
<dbReference type="RefSeq" id="WP_013875169.1">
    <property type="nucleotide sequence ID" value="NC_015656.1"/>
</dbReference>
<accession>F8AVI7</accession>
<proteinExistence type="predicted"/>
<organism evidence="1 2">
    <name type="scientific">Candidatus Protofrankia datiscae</name>
    <dbReference type="NCBI Taxonomy" id="2716812"/>
    <lineage>
        <taxon>Bacteria</taxon>
        <taxon>Bacillati</taxon>
        <taxon>Actinomycetota</taxon>
        <taxon>Actinomycetes</taxon>
        <taxon>Frankiales</taxon>
        <taxon>Frankiaceae</taxon>
        <taxon>Protofrankia</taxon>
    </lineage>
</organism>
<evidence type="ECO:0000313" key="2">
    <source>
        <dbReference type="Proteomes" id="UP000001549"/>
    </source>
</evidence>
<evidence type="ECO:0000313" key="1">
    <source>
        <dbReference type="EMBL" id="AEH11293.1"/>
    </source>
</evidence>
<dbReference type="NCBIfam" id="NF042934">
    <property type="entry name" value="cis_reg_atten"/>
    <property type="match status" value="1"/>
</dbReference>
<dbReference type="EMBL" id="CP002801">
    <property type="protein sequence ID" value="AEH11293.1"/>
    <property type="molecule type" value="Genomic_DNA"/>
</dbReference>
<name>F8AVI7_9ACTN</name>
<dbReference type="STRING" id="656024.FsymDg_4019"/>
<keyword evidence="2" id="KW-1185">Reference proteome</keyword>
<protein>
    <submittedName>
        <fullName evidence="1">Uncharacterized protein</fullName>
    </submittedName>
</protein>